<sequence>MIMRLIDIERRIQRFRNQNQAHNHNPTQPPPPPTSTSQNALHIDENMKCNRCEITITEGLHSNFECKCKKLAKILIAYRAGILLSSL</sequence>
<accession>F1A467</accession>
<dbReference type="InParanoid" id="F1A467"/>
<dbReference type="Proteomes" id="UP000001064">
    <property type="component" value="Unassembled WGS sequence"/>
</dbReference>
<evidence type="ECO:0000313" key="2">
    <source>
        <dbReference type="EMBL" id="EGC29019.1"/>
    </source>
</evidence>
<dbReference type="RefSeq" id="XP_003294461.1">
    <property type="nucleotide sequence ID" value="XM_003294413.1"/>
</dbReference>
<dbReference type="GeneID" id="10506763"/>
<reference evidence="3" key="1">
    <citation type="journal article" date="2011" name="Genome Biol.">
        <title>Comparative genomics of the social amoebae Dictyostelium discoideum and Dictyostelium purpureum.</title>
        <authorList>
            <consortium name="US DOE Joint Genome Institute (JGI-PGF)"/>
            <person name="Sucgang R."/>
            <person name="Kuo A."/>
            <person name="Tian X."/>
            <person name="Salerno W."/>
            <person name="Parikh A."/>
            <person name="Feasley C.L."/>
            <person name="Dalin E."/>
            <person name="Tu H."/>
            <person name="Huang E."/>
            <person name="Barry K."/>
            <person name="Lindquist E."/>
            <person name="Shapiro H."/>
            <person name="Bruce D."/>
            <person name="Schmutz J."/>
            <person name="Salamov A."/>
            <person name="Fey P."/>
            <person name="Gaudet P."/>
            <person name="Anjard C."/>
            <person name="Babu M.M."/>
            <person name="Basu S."/>
            <person name="Bushmanova Y."/>
            <person name="van der Wel H."/>
            <person name="Katoh-Kurasawa M."/>
            <person name="Dinh C."/>
            <person name="Coutinho P.M."/>
            <person name="Saito T."/>
            <person name="Elias M."/>
            <person name="Schaap P."/>
            <person name="Kay R.R."/>
            <person name="Henrissat B."/>
            <person name="Eichinger L."/>
            <person name="Rivero F."/>
            <person name="Putnam N.H."/>
            <person name="West C.M."/>
            <person name="Loomis W.F."/>
            <person name="Chisholm R.L."/>
            <person name="Shaulsky G."/>
            <person name="Strassmann J.E."/>
            <person name="Queller D.C."/>
            <person name="Kuspa A."/>
            <person name="Grigoriev I.V."/>
        </authorList>
    </citation>
    <scope>NUCLEOTIDE SEQUENCE [LARGE SCALE GENOMIC DNA]</scope>
    <source>
        <strain evidence="3">QSDP1</strain>
    </source>
</reference>
<keyword evidence="3" id="KW-1185">Reference proteome</keyword>
<dbReference type="EMBL" id="GL871500">
    <property type="protein sequence ID" value="EGC29019.1"/>
    <property type="molecule type" value="Genomic_DNA"/>
</dbReference>
<gene>
    <name evidence="2" type="ORF">DICPUDRAFT_159460</name>
</gene>
<evidence type="ECO:0000256" key="1">
    <source>
        <dbReference type="SAM" id="MobiDB-lite"/>
    </source>
</evidence>
<dbReference type="KEGG" id="dpp:DICPUDRAFT_159460"/>
<protein>
    <submittedName>
        <fullName evidence="2">Uncharacterized protein</fullName>
    </submittedName>
</protein>
<name>F1A467_DICPU</name>
<feature type="compositionally biased region" description="Low complexity" evidence="1">
    <location>
        <begin position="17"/>
        <end position="26"/>
    </location>
</feature>
<feature type="region of interest" description="Disordered" evidence="1">
    <location>
        <begin position="15"/>
        <end position="41"/>
    </location>
</feature>
<dbReference type="VEuPathDB" id="AmoebaDB:DICPUDRAFT_159460"/>
<proteinExistence type="predicted"/>
<evidence type="ECO:0000313" key="3">
    <source>
        <dbReference type="Proteomes" id="UP000001064"/>
    </source>
</evidence>
<organism evidence="2 3">
    <name type="scientific">Dictyostelium purpureum</name>
    <name type="common">Slime mold</name>
    <dbReference type="NCBI Taxonomy" id="5786"/>
    <lineage>
        <taxon>Eukaryota</taxon>
        <taxon>Amoebozoa</taxon>
        <taxon>Evosea</taxon>
        <taxon>Eumycetozoa</taxon>
        <taxon>Dictyostelia</taxon>
        <taxon>Dictyosteliales</taxon>
        <taxon>Dictyosteliaceae</taxon>
        <taxon>Dictyostelium</taxon>
    </lineage>
</organism>
<dbReference type="AlphaFoldDB" id="F1A467"/>